<dbReference type="eggNOG" id="COG0277">
    <property type="taxonomic scope" value="Bacteria"/>
</dbReference>
<dbReference type="PANTHER" id="PTHR42973:SF39">
    <property type="entry name" value="FAD-BINDING PCMH-TYPE DOMAIN-CONTAINING PROTEIN"/>
    <property type="match status" value="1"/>
</dbReference>
<dbReference type="KEGG" id="stp:Strop_4113"/>
<dbReference type="Proteomes" id="UP000000235">
    <property type="component" value="Chromosome"/>
</dbReference>
<evidence type="ECO:0000256" key="5">
    <source>
        <dbReference type="ARBA" id="ARBA00023002"/>
    </source>
</evidence>
<dbReference type="PANTHER" id="PTHR42973">
    <property type="entry name" value="BINDING OXIDOREDUCTASE, PUTATIVE (AFU_ORTHOLOGUE AFUA_1G17690)-RELATED"/>
    <property type="match status" value="1"/>
</dbReference>
<dbReference type="SUPFAM" id="SSF56176">
    <property type="entry name" value="FAD-binding/transporter-associated domain-like"/>
    <property type="match status" value="1"/>
</dbReference>
<dbReference type="STRING" id="369723.Strop_4113"/>
<dbReference type="Pfam" id="PF01565">
    <property type="entry name" value="FAD_binding_4"/>
    <property type="match status" value="1"/>
</dbReference>
<keyword evidence="6" id="KW-0732">Signal</keyword>
<dbReference type="HOGENOM" id="CLU_018354_10_2_11"/>
<feature type="chain" id="PRO_5002676552" evidence="6">
    <location>
        <begin position="31"/>
        <end position="492"/>
    </location>
</feature>
<dbReference type="PROSITE" id="PS51387">
    <property type="entry name" value="FAD_PCMH"/>
    <property type="match status" value="1"/>
</dbReference>
<dbReference type="AlphaFoldDB" id="A4XC86"/>
<organism evidence="8 9">
    <name type="scientific">Salinispora tropica (strain ATCC BAA-916 / DSM 44818 / JCM 13857 / NBRC 105044 / CNB-440)</name>
    <dbReference type="NCBI Taxonomy" id="369723"/>
    <lineage>
        <taxon>Bacteria</taxon>
        <taxon>Bacillati</taxon>
        <taxon>Actinomycetota</taxon>
        <taxon>Actinomycetes</taxon>
        <taxon>Micromonosporales</taxon>
        <taxon>Micromonosporaceae</taxon>
        <taxon>Salinispora</taxon>
    </lineage>
</organism>
<keyword evidence="5" id="KW-0560">Oxidoreductase</keyword>
<dbReference type="Gene3D" id="3.30.43.10">
    <property type="entry name" value="Uridine Diphospho-n-acetylenolpyruvylglucosamine Reductase, domain 2"/>
    <property type="match status" value="1"/>
</dbReference>
<feature type="domain" description="FAD-binding PCMH-type" evidence="7">
    <location>
        <begin position="77"/>
        <end position="252"/>
    </location>
</feature>
<evidence type="ECO:0000313" key="9">
    <source>
        <dbReference type="Proteomes" id="UP000000235"/>
    </source>
</evidence>
<reference evidence="9" key="1">
    <citation type="journal article" date="2007" name="Proc. Natl. Acad. Sci. U.S.A.">
        <title>Genome sequencing reveals complex secondary metabolome in the marine actinomycete Salinispora tropica.</title>
        <authorList>
            <person name="Udwary D.W."/>
            <person name="Zeigler L."/>
            <person name="Asolkar R.N."/>
            <person name="Singan V."/>
            <person name="Lapidus A."/>
            <person name="Fenical W."/>
            <person name="Jensen P.R."/>
            <person name="Moore B.S."/>
        </authorList>
    </citation>
    <scope>NUCLEOTIDE SEQUENCE [LARGE SCALE GENOMIC DNA]</scope>
    <source>
        <strain evidence="9">ATCC BAA-916 / DSM 44818 / CNB-440</strain>
    </source>
</reference>
<evidence type="ECO:0000256" key="6">
    <source>
        <dbReference type="SAM" id="SignalP"/>
    </source>
</evidence>
<dbReference type="InterPro" id="IPR016169">
    <property type="entry name" value="FAD-bd_PCMH_sub2"/>
</dbReference>
<dbReference type="RefSeq" id="WP_012015311.1">
    <property type="nucleotide sequence ID" value="NC_009380.1"/>
</dbReference>
<keyword evidence="9" id="KW-1185">Reference proteome</keyword>
<comment type="cofactor">
    <cofactor evidence="1">
        <name>FAD</name>
        <dbReference type="ChEBI" id="CHEBI:57692"/>
    </cofactor>
</comment>
<dbReference type="PROSITE" id="PS51318">
    <property type="entry name" value="TAT"/>
    <property type="match status" value="1"/>
</dbReference>
<dbReference type="InterPro" id="IPR016167">
    <property type="entry name" value="FAD-bd_PCMH_sub1"/>
</dbReference>
<evidence type="ECO:0000256" key="4">
    <source>
        <dbReference type="ARBA" id="ARBA00022827"/>
    </source>
</evidence>
<dbReference type="GO" id="GO:0071949">
    <property type="term" value="F:FAD binding"/>
    <property type="evidence" value="ECO:0007669"/>
    <property type="project" value="InterPro"/>
</dbReference>
<name>A4XC86_SALTO</name>
<dbReference type="InterPro" id="IPR016164">
    <property type="entry name" value="FAD-linked_Oxase-like_C"/>
</dbReference>
<dbReference type="InterPro" id="IPR006094">
    <property type="entry name" value="Oxid_FAD_bind_N"/>
</dbReference>
<dbReference type="InterPro" id="IPR050416">
    <property type="entry name" value="FAD-linked_Oxidoreductase"/>
</dbReference>
<evidence type="ECO:0000256" key="2">
    <source>
        <dbReference type="ARBA" id="ARBA00005466"/>
    </source>
</evidence>
<dbReference type="Gene3D" id="3.30.465.10">
    <property type="match status" value="1"/>
</dbReference>
<dbReference type="InterPro" id="IPR036318">
    <property type="entry name" value="FAD-bd_PCMH-like_sf"/>
</dbReference>
<evidence type="ECO:0000313" key="8">
    <source>
        <dbReference type="EMBL" id="ABP56543.1"/>
    </source>
</evidence>
<dbReference type="InterPro" id="IPR006311">
    <property type="entry name" value="TAT_signal"/>
</dbReference>
<evidence type="ECO:0000256" key="3">
    <source>
        <dbReference type="ARBA" id="ARBA00022630"/>
    </source>
</evidence>
<dbReference type="InterPro" id="IPR012951">
    <property type="entry name" value="BBE"/>
</dbReference>
<keyword evidence="4" id="KW-0274">FAD</keyword>
<accession>A4XC86</accession>
<keyword evidence="3" id="KW-0285">Flavoprotein</keyword>
<proteinExistence type="inferred from homology"/>
<sequence>MEATRRNVLRVLAVGAGVAGAAAISPSALAAYGNGAALREPTLERSPHPDPGRLTGRLVFPDDTDYDDARLGWNRQFNPYPLVIVFCQDAQDVINAITWCRRHDVAFRARGGRHALEGWSAVDGGVIIDVSDMQDVEMDTHARQATVQTGATQDQVVEVLGEQGFAIPTGAEVGVGVAGVTLGGGIGQLSRSLGVTSDSLMSLDIVVPEGEQGARLVRADETQHADLLWASRGGGGGNFGIATSYTYRIHRVSDVVVYQITWDDWRYVGELFRIWQGIAPFADDGFGSVFNPKTRADGHIYCNGIYRGSEYQLREILRPLVSVGNPQVVMDTTSYLDAWNQLAGTTDPPRKTHIPSSWVYDLLPKRGIDTVVRFLAELPDLGGEVWCLNWGGAVDRIATDATAFFHRSPKYYMEWSGNWENDEEQKTVLSWTEQFRQALLPYVKGSYVNVPDSSIGDWATAYYGDNYARLREIKTKYDPYEFFQYEQSIRPY</sequence>
<dbReference type="Pfam" id="PF08031">
    <property type="entry name" value="BBE"/>
    <property type="match status" value="1"/>
</dbReference>
<dbReference type="InterPro" id="IPR016166">
    <property type="entry name" value="FAD-bd_PCMH"/>
</dbReference>
<protein>
    <submittedName>
        <fullName evidence="8">FAD linked oxidase domain protein</fullName>
    </submittedName>
</protein>
<gene>
    <name evidence="8" type="ordered locus">Strop_4113</name>
</gene>
<evidence type="ECO:0000259" key="7">
    <source>
        <dbReference type="PROSITE" id="PS51387"/>
    </source>
</evidence>
<dbReference type="Gene3D" id="3.40.462.20">
    <property type="match status" value="1"/>
</dbReference>
<dbReference type="PATRIC" id="fig|369723.5.peg.4253"/>
<dbReference type="GO" id="GO:0016491">
    <property type="term" value="F:oxidoreductase activity"/>
    <property type="evidence" value="ECO:0007669"/>
    <property type="project" value="UniProtKB-KW"/>
</dbReference>
<evidence type="ECO:0000256" key="1">
    <source>
        <dbReference type="ARBA" id="ARBA00001974"/>
    </source>
</evidence>
<comment type="similarity">
    <text evidence="2">Belongs to the oxygen-dependent FAD-linked oxidoreductase family.</text>
</comment>
<feature type="signal peptide" evidence="6">
    <location>
        <begin position="1"/>
        <end position="30"/>
    </location>
</feature>
<dbReference type="EMBL" id="CP000667">
    <property type="protein sequence ID" value="ABP56543.1"/>
    <property type="molecule type" value="Genomic_DNA"/>
</dbReference>
<dbReference type="SUPFAM" id="SSF55103">
    <property type="entry name" value="FAD-linked oxidases, C-terminal domain"/>
    <property type="match status" value="1"/>
</dbReference>